<organism evidence="16 17">
    <name type="scientific">Novosphingobium resinovorum</name>
    <dbReference type="NCBI Taxonomy" id="158500"/>
    <lineage>
        <taxon>Bacteria</taxon>
        <taxon>Pseudomonadati</taxon>
        <taxon>Pseudomonadota</taxon>
        <taxon>Alphaproteobacteria</taxon>
        <taxon>Sphingomonadales</taxon>
        <taxon>Sphingomonadaceae</taxon>
        <taxon>Novosphingobium</taxon>
    </lineage>
</organism>
<dbReference type="EMBL" id="JFYZ01000008">
    <property type="protein sequence ID" value="EZP82406.1"/>
    <property type="molecule type" value="Genomic_DNA"/>
</dbReference>
<feature type="chain" id="PRO_5001552199" evidence="13">
    <location>
        <begin position="24"/>
        <end position="657"/>
    </location>
</feature>
<evidence type="ECO:0000256" key="12">
    <source>
        <dbReference type="SAM" id="MobiDB-lite"/>
    </source>
</evidence>
<dbReference type="GO" id="GO:0009279">
    <property type="term" value="C:cell outer membrane"/>
    <property type="evidence" value="ECO:0007669"/>
    <property type="project" value="UniProtKB-SubCell"/>
</dbReference>
<evidence type="ECO:0000313" key="16">
    <source>
        <dbReference type="EMBL" id="EZP82406.1"/>
    </source>
</evidence>
<sequence>MKQYLIITTAAIALLASASPAFADTAAPNDTTTAPGDTDGDTRQDDNIVVGALRTPVAIERVSATVTVLGEPAIVALQPIALTDALLRTPGVSMSRNGGYGTTTSLRIRGADAGETVMVIDGMRLSDPSATAGGYGFSNLLLDDVDRIEILRGPQSILWGSDATGGVVNVRTRRPTERLEGSFAVEAGTHDTVSARAGVGGTSDLIDWRLSASRFTTDGISARANGTEADGFQRSAASGTVTVRVAPGVSLDLRGYWADGKNDFDGTSGDTLAYGTTKEWSGYAGLNFALLDGKLVNRVAVLQNVTDRENFDPTRSIRAITFDAHGRLRRYEYQGTYTFSDAIQAVFGAEREEQRMTTASPTNSAAPYTLTPYSVDMDSLYAELRVSPVKGLTLDGGARYDHQSRFGGQTVWSAGAAYTPNEGATVLRASYDEGFKAPSLYQMYSAYGTADLAPQKAKGWEVGAEQNFGEALRLSATWFQRDTDNLIDFAYCPTSGTLPAACYIPGTTTTRFGYYANVKTAKASGLELAASAKLGVLFAEGNYSWTRAEDRTEGASTYGRQLQRVPRHMANAEAGIDLPQGLRASVAARYSGETFNAATGTAKLDDYWLIDFRAQVRIKENLMLQGRVENLTDKDYQTAAGYSALGRTVYVGVRSRF</sequence>
<dbReference type="InterPro" id="IPR039426">
    <property type="entry name" value="TonB-dep_rcpt-like"/>
</dbReference>
<evidence type="ECO:0000256" key="10">
    <source>
        <dbReference type="PROSITE-ProRule" id="PRU01360"/>
    </source>
</evidence>
<dbReference type="GO" id="GO:0006811">
    <property type="term" value="P:monoatomic ion transport"/>
    <property type="evidence" value="ECO:0007669"/>
    <property type="project" value="UniProtKB-KW"/>
</dbReference>
<dbReference type="InterPro" id="IPR037066">
    <property type="entry name" value="Plug_dom_sf"/>
</dbReference>
<evidence type="ECO:0000256" key="7">
    <source>
        <dbReference type="ARBA" id="ARBA00023077"/>
    </source>
</evidence>
<keyword evidence="7 11" id="KW-0798">TonB box</keyword>
<dbReference type="Pfam" id="PF00593">
    <property type="entry name" value="TonB_dep_Rec_b-barrel"/>
    <property type="match status" value="1"/>
</dbReference>
<feature type="domain" description="TonB-dependent receptor plug" evidence="15">
    <location>
        <begin position="60"/>
        <end position="167"/>
    </location>
</feature>
<feature type="region of interest" description="Disordered" evidence="12">
    <location>
        <begin position="24"/>
        <end position="45"/>
    </location>
</feature>
<keyword evidence="5 13" id="KW-0732">Signal</keyword>
<keyword evidence="4 10" id="KW-0812">Transmembrane</keyword>
<keyword evidence="2 10" id="KW-0813">Transport</keyword>
<evidence type="ECO:0000256" key="11">
    <source>
        <dbReference type="RuleBase" id="RU003357"/>
    </source>
</evidence>
<evidence type="ECO:0000256" key="8">
    <source>
        <dbReference type="ARBA" id="ARBA00023136"/>
    </source>
</evidence>
<protein>
    <submittedName>
        <fullName evidence="16">TonB-dependent receptor</fullName>
    </submittedName>
</protein>
<feature type="compositionally biased region" description="Low complexity" evidence="12">
    <location>
        <begin position="24"/>
        <end position="37"/>
    </location>
</feature>
<dbReference type="PATRIC" id="fig|158500.4.peg.1945"/>
<gene>
    <name evidence="16" type="ORF">BV97_01903</name>
</gene>
<evidence type="ECO:0000313" key="17">
    <source>
        <dbReference type="Proteomes" id="UP000024329"/>
    </source>
</evidence>
<keyword evidence="3 10" id="KW-1134">Transmembrane beta strand</keyword>
<evidence type="ECO:0000256" key="5">
    <source>
        <dbReference type="ARBA" id="ARBA00022729"/>
    </source>
</evidence>
<evidence type="ECO:0000256" key="2">
    <source>
        <dbReference type="ARBA" id="ARBA00022448"/>
    </source>
</evidence>
<evidence type="ECO:0000256" key="3">
    <source>
        <dbReference type="ARBA" id="ARBA00022452"/>
    </source>
</evidence>
<keyword evidence="8 10" id="KW-0472">Membrane</keyword>
<dbReference type="AlphaFoldDB" id="A0A031JXF2"/>
<dbReference type="InterPro" id="IPR000531">
    <property type="entry name" value="Beta-barrel_TonB"/>
</dbReference>
<evidence type="ECO:0000259" key="15">
    <source>
        <dbReference type="Pfam" id="PF07715"/>
    </source>
</evidence>
<evidence type="ECO:0000259" key="14">
    <source>
        <dbReference type="Pfam" id="PF00593"/>
    </source>
</evidence>
<name>A0A031JXF2_9SPHN</name>
<dbReference type="CDD" id="cd01347">
    <property type="entry name" value="ligand_gated_channel"/>
    <property type="match status" value="1"/>
</dbReference>
<reference evidence="16 17" key="1">
    <citation type="submission" date="2014-03" db="EMBL/GenBank/DDBJ databases">
        <title>Whole genome sequence of Novosphingobium resinovorum KF1.</title>
        <authorList>
            <person name="Gan H.M."/>
            <person name="Gan H.Y."/>
            <person name="Chew T.H."/>
            <person name="Savka M.A."/>
        </authorList>
    </citation>
    <scope>NUCLEOTIDE SEQUENCE [LARGE SCALE GENOMIC DNA]</scope>
    <source>
        <strain evidence="16 17">KF1</strain>
    </source>
</reference>
<comment type="subcellular location">
    <subcellularLocation>
        <location evidence="1 10">Cell outer membrane</location>
        <topology evidence="1 10">Multi-pass membrane protein</topology>
    </subcellularLocation>
</comment>
<dbReference type="STRING" id="158500.BES08_14575"/>
<evidence type="ECO:0000256" key="6">
    <source>
        <dbReference type="ARBA" id="ARBA00023065"/>
    </source>
</evidence>
<dbReference type="RefSeq" id="WP_036525399.1">
    <property type="nucleotide sequence ID" value="NZ_JFYZ01000008.1"/>
</dbReference>
<dbReference type="Gene3D" id="2.40.170.20">
    <property type="entry name" value="TonB-dependent receptor, beta-barrel domain"/>
    <property type="match status" value="1"/>
</dbReference>
<keyword evidence="9 10" id="KW-0998">Cell outer membrane</keyword>
<dbReference type="GO" id="GO:0015889">
    <property type="term" value="P:cobalamin transport"/>
    <property type="evidence" value="ECO:0007669"/>
    <property type="project" value="TreeGrafter"/>
</dbReference>
<dbReference type="Proteomes" id="UP000024329">
    <property type="component" value="Unassembled WGS sequence"/>
</dbReference>
<dbReference type="eggNOG" id="COG4206">
    <property type="taxonomic scope" value="Bacteria"/>
</dbReference>
<dbReference type="PROSITE" id="PS52016">
    <property type="entry name" value="TONB_DEPENDENT_REC_3"/>
    <property type="match status" value="1"/>
</dbReference>
<accession>A0A031JXF2</accession>
<evidence type="ECO:0000256" key="4">
    <source>
        <dbReference type="ARBA" id="ARBA00022692"/>
    </source>
</evidence>
<dbReference type="PANTHER" id="PTHR30069">
    <property type="entry name" value="TONB-DEPENDENT OUTER MEMBRANE RECEPTOR"/>
    <property type="match status" value="1"/>
</dbReference>
<comment type="similarity">
    <text evidence="10 11">Belongs to the TonB-dependent receptor family.</text>
</comment>
<dbReference type="Gene3D" id="2.170.130.10">
    <property type="entry name" value="TonB-dependent receptor, plug domain"/>
    <property type="match status" value="1"/>
</dbReference>
<keyword evidence="16" id="KW-0675">Receptor</keyword>
<feature type="domain" description="TonB-dependent receptor-like beta-barrel" evidence="14">
    <location>
        <begin position="225"/>
        <end position="631"/>
    </location>
</feature>
<dbReference type="InterPro" id="IPR036942">
    <property type="entry name" value="Beta-barrel_TonB_sf"/>
</dbReference>
<dbReference type="InterPro" id="IPR012910">
    <property type="entry name" value="Plug_dom"/>
</dbReference>
<keyword evidence="6" id="KW-0406">Ion transport</keyword>
<dbReference type="SUPFAM" id="SSF56935">
    <property type="entry name" value="Porins"/>
    <property type="match status" value="1"/>
</dbReference>
<evidence type="ECO:0000256" key="1">
    <source>
        <dbReference type="ARBA" id="ARBA00004571"/>
    </source>
</evidence>
<feature type="signal peptide" evidence="13">
    <location>
        <begin position="1"/>
        <end position="23"/>
    </location>
</feature>
<evidence type="ECO:0000256" key="9">
    <source>
        <dbReference type="ARBA" id="ARBA00023237"/>
    </source>
</evidence>
<proteinExistence type="inferred from homology"/>
<evidence type="ECO:0000256" key="13">
    <source>
        <dbReference type="SAM" id="SignalP"/>
    </source>
</evidence>
<dbReference type="PANTHER" id="PTHR30069:SF53">
    <property type="entry name" value="COLICIN I RECEPTOR-RELATED"/>
    <property type="match status" value="1"/>
</dbReference>
<comment type="caution">
    <text evidence="16">The sequence shown here is derived from an EMBL/GenBank/DDBJ whole genome shotgun (WGS) entry which is preliminary data.</text>
</comment>
<dbReference type="Pfam" id="PF07715">
    <property type="entry name" value="Plug"/>
    <property type="match status" value="1"/>
</dbReference>